<dbReference type="AlphaFoldDB" id="A0A151N925"/>
<name>A0A151N925_ALLMI</name>
<accession>A0A151N925</accession>
<sequence length="102" mass="11470">MTPRNEVPPLLLKESEDVFSSQPVKSFPTSDWCLSRTIKTYPSSHIQCSNEENLEWKPSARDGPPAAQHLLPPGWHRLSVEGTFSRAPLNSVLEHPGFFESL</sequence>
<organism evidence="1 2">
    <name type="scientific">Alligator mississippiensis</name>
    <name type="common">American alligator</name>
    <dbReference type="NCBI Taxonomy" id="8496"/>
    <lineage>
        <taxon>Eukaryota</taxon>
        <taxon>Metazoa</taxon>
        <taxon>Chordata</taxon>
        <taxon>Craniata</taxon>
        <taxon>Vertebrata</taxon>
        <taxon>Euteleostomi</taxon>
        <taxon>Archelosauria</taxon>
        <taxon>Archosauria</taxon>
        <taxon>Crocodylia</taxon>
        <taxon>Alligatoridae</taxon>
        <taxon>Alligatorinae</taxon>
        <taxon>Alligator</taxon>
    </lineage>
</organism>
<keyword evidence="2" id="KW-1185">Reference proteome</keyword>
<evidence type="ECO:0000313" key="2">
    <source>
        <dbReference type="Proteomes" id="UP000050525"/>
    </source>
</evidence>
<dbReference type="Proteomes" id="UP000050525">
    <property type="component" value="Unassembled WGS sequence"/>
</dbReference>
<gene>
    <name evidence="1" type="ORF">Y1Q_0015033</name>
</gene>
<comment type="caution">
    <text evidence="1">The sequence shown here is derived from an EMBL/GenBank/DDBJ whole genome shotgun (WGS) entry which is preliminary data.</text>
</comment>
<dbReference type="EMBL" id="AKHW03003787">
    <property type="protein sequence ID" value="KYO33271.1"/>
    <property type="molecule type" value="Genomic_DNA"/>
</dbReference>
<proteinExistence type="predicted"/>
<evidence type="ECO:0000313" key="1">
    <source>
        <dbReference type="EMBL" id="KYO33271.1"/>
    </source>
</evidence>
<protein>
    <submittedName>
        <fullName evidence="1">Uncharacterized protein</fullName>
    </submittedName>
</protein>
<reference evidence="1 2" key="1">
    <citation type="journal article" date="2012" name="Genome Biol.">
        <title>Sequencing three crocodilian genomes to illuminate the evolution of archosaurs and amniotes.</title>
        <authorList>
            <person name="St John J.A."/>
            <person name="Braun E.L."/>
            <person name="Isberg S.R."/>
            <person name="Miles L.G."/>
            <person name="Chong A.Y."/>
            <person name="Gongora J."/>
            <person name="Dalzell P."/>
            <person name="Moran C."/>
            <person name="Bed'hom B."/>
            <person name="Abzhanov A."/>
            <person name="Burgess S.C."/>
            <person name="Cooksey A.M."/>
            <person name="Castoe T.A."/>
            <person name="Crawford N.G."/>
            <person name="Densmore L.D."/>
            <person name="Drew J.C."/>
            <person name="Edwards S.V."/>
            <person name="Faircloth B.C."/>
            <person name="Fujita M.K."/>
            <person name="Greenwold M.J."/>
            <person name="Hoffmann F.G."/>
            <person name="Howard J.M."/>
            <person name="Iguchi T."/>
            <person name="Janes D.E."/>
            <person name="Khan S.Y."/>
            <person name="Kohno S."/>
            <person name="de Koning A.J."/>
            <person name="Lance S.L."/>
            <person name="McCarthy F.M."/>
            <person name="McCormack J.E."/>
            <person name="Merchant M.E."/>
            <person name="Peterson D.G."/>
            <person name="Pollock D.D."/>
            <person name="Pourmand N."/>
            <person name="Raney B.J."/>
            <person name="Roessler K.A."/>
            <person name="Sanford J.R."/>
            <person name="Sawyer R.H."/>
            <person name="Schmidt C.J."/>
            <person name="Triplett E.W."/>
            <person name="Tuberville T.D."/>
            <person name="Venegas-Anaya M."/>
            <person name="Howard J.T."/>
            <person name="Jarvis E.D."/>
            <person name="Guillette L.J.Jr."/>
            <person name="Glenn T.C."/>
            <person name="Green R.E."/>
            <person name="Ray D.A."/>
        </authorList>
    </citation>
    <scope>NUCLEOTIDE SEQUENCE [LARGE SCALE GENOMIC DNA]</scope>
    <source>
        <strain evidence="1">KSC_2009_1</strain>
    </source>
</reference>